<evidence type="ECO:0000256" key="6">
    <source>
        <dbReference type="PROSITE-ProRule" id="PRU01091"/>
    </source>
</evidence>
<dbReference type="SUPFAM" id="SSF48452">
    <property type="entry name" value="TPR-like"/>
    <property type="match status" value="2"/>
</dbReference>
<dbReference type="InterPro" id="IPR036388">
    <property type="entry name" value="WH-like_DNA-bd_sf"/>
</dbReference>
<dbReference type="InterPro" id="IPR016032">
    <property type="entry name" value="Sig_transdc_resp-reg_C-effctor"/>
</dbReference>
<dbReference type="Gene3D" id="1.10.10.10">
    <property type="entry name" value="Winged helix-like DNA-binding domain superfamily/Winged helix DNA-binding domain"/>
    <property type="match status" value="1"/>
</dbReference>
<dbReference type="PANTHER" id="PTHR35807">
    <property type="entry name" value="TRANSCRIPTIONAL REGULATOR REDD-RELATED"/>
    <property type="match status" value="1"/>
</dbReference>
<gene>
    <name evidence="9" type="ORF">MINT15_16480</name>
</gene>
<dbReference type="Pfam" id="PF00486">
    <property type="entry name" value="Trans_reg_C"/>
    <property type="match status" value="1"/>
</dbReference>
<dbReference type="Proteomes" id="UP000030848">
    <property type="component" value="Unassembled WGS sequence"/>
</dbReference>
<dbReference type="CDD" id="cd00383">
    <property type="entry name" value="trans_reg_C"/>
    <property type="match status" value="1"/>
</dbReference>
<dbReference type="GO" id="GO:0000160">
    <property type="term" value="P:phosphorelay signal transduction system"/>
    <property type="evidence" value="ECO:0007669"/>
    <property type="project" value="InterPro"/>
</dbReference>
<feature type="DNA-binding region" description="OmpR/PhoB-type" evidence="6">
    <location>
        <begin position="1"/>
        <end position="93"/>
    </location>
</feature>
<dbReference type="SUPFAM" id="SSF46894">
    <property type="entry name" value="C-terminal effector domain of the bipartite response regulators"/>
    <property type="match status" value="1"/>
</dbReference>
<reference evidence="9 10" key="1">
    <citation type="submission" date="2014-10" db="EMBL/GenBank/DDBJ databases">
        <title>Genome sequence of Micropolyspora internatus JCM3315.</title>
        <authorList>
            <person name="Shin S.-K."/>
            <person name="Yi H."/>
        </authorList>
    </citation>
    <scope>NUCLEOTIDE SEQUENCE [LARGE SCALE GENOMIC DNA]</scope>
    <source>
        <strain evidence="9 10">JCM 3315</strain>
    </source>
</reference>
<dbReference type="Pfam" id="PF00931">
    <property type="entry name" value="NB-ARC"/>
    <property type="match status" value="1"/>
</dbReference>
<evidence type="ECO:0000313" key="10">
    <source>
        <dbReference type="Proteomes" id="UP000030848"/>
    </source>
</evidence>
<dbReference type="PROSITE" id="PS51755">
    <property type="entry name" value="OMPR_PHOB"/>
    <property type="match status" value="1"/>
</dbReference>
<feature type="compositionally biased region" description="Basic and acidic residues" evidence="7">
    <location>
        <begin position="245"/>
        <end position="254"/>
    </location>
</feature>
<dbReference type="Pfam" id="PF03704">
    <property type="entry name" value="BTAD"/>
    <property type="match status" value="1"/>
</dbReference>
<dbReference type="Pfam" id="PF13181">
    <property type="entry name" value="TPR_8"/>
    <property type="match status" value="2"/>
</dbReference>
<feature type="region of interest" description="Disordered" evidence="7">
    <location>
        <begin position="243"/>
        <end position="277"/>
    </location>
</feature>
<keyword evidence="4" id="KW-0804">Transcription</keyword>
<evidence type="ECO:0000313" key="9">
    <source>
        <dbReference type="EMBL" id="KHF44766.1"/>
    </source>
</evidence>
<feature type="repeat" description="TPR" evidence="5">
    <location>
        <begin position="767"/>
        <end position="800"/>
    </location>
</feature>
<dbReference type="InterPro" id="IPR011990">
    <property type="entry name" value="TPR-like_helical_dom_sf"/>
</dbReference>
<evidence type="ECO:0000256" key="5">
    <source>
        <dbReference type="PROSITE-ProRule" id="PRU00339"/>
    </source>
</evidence>
<dbReference type="InterPro" id="IPR001867">
    <property type="entry name" value="OmpR/PhoB-type_DNA-bd"/>
</dbReference>
<evidence type="ECO:0000259" key="8">
    <source>
        <dbReference type="PROSITE" id="PS51755"/>
    </source>
</evidence>
<dbReference type="InterPro" id="IPR027417">
    <property type="entry name" value="P-loop_NTPase"/>
</dbReference>
<evidence type="ECO:0000256" key="3">
    <source>
        <dbReference type="ARBA" id="ARBA00023125"/>
    </source>
</evidence>
<comment type="caution">
    <text evidence="9">The sequence shown here is derived from an EMBL/GenBank/DDBJ whole genome shotgun (WGS) entry which is preliminary data.</text>
</comment>
<dbReference type="EMBL" id="JRZE01000003">
    <property type="protein sequence ID" value="KHF44766.1"/>
    <property type="molecule type" value="Genomic_DNA"/>
</dbReference>
<dbReference type="GO" id="GO:0006355">
    <property type="term" value="P:regulation of DNA-templated transcription"/>
    <property type="evidence" value="ECO:0007669"/>
    <property type="project" value="InterPro"/>
</dbReference>
<dbReference type="SMART" id="SM00862">
    <property type="entry name" value="Trans_reg_C"/>
    <property type="match status" value="1"/>
</dbReference>
<dbReference type="SMART" id="SM01043">
    <property type="entry name" value="BTAD"/>
    <property type="match status" value="1"/>
</dbReference>
<dbReference type="RefSeq" id="WP_037309592.1">
    <property type="nucleotide sequence ID" value="NZ_FOWS01000002.1"/>
</dbReference>
<dbReference type="GO" id="GO:0043531">
    <property type="term" value="F:ADP binding"/>
    <property type="evidence" value="ECO:0007669"/>
    <property type="project" value="InterPro"/>
</dbReference>
<dbReference type="InterPro" id="IPR002182">
    <property type="entry name" value="NB-ARC"/>
</dbReference>
<dbReference type="OrthoDB" id="3311584at2"/>
<dbReference type="PANTHER" id="PTHR35807:SF1">
    <property type="entry name" value="TRANSCRIPTIONAL REGULATOR REDD"/>
    <property type="match status" value="1"/>
</dbReference>
<dbReference type="PRINTS" id="PR00364">
    <property type="entry name" value="DISEASERSIST"/>
</dbReference>
<organism evidence="9 10">
    <name type="scientific">Saccharomonospora viridis</name>
    <dbReference type="NCBI Taxonomy" id="1852"/>
    <lineage>
        <taxon>Bacteria</taxon>
        <taxon>Bacillati</taxon>
        <taxon>Actinomycetota</taxon>
        <taxon>Actinomycetes</taxon>
        <taxon>Pseudonocardiales</taxon>
        <taxon>Pseudonocardiaceae</taxon>
        <taxon>Saccharomonospora</taxon>
    </lineage>
</organism>
<feature type="repeat" description="TPR" evidence="5">
    <location>
        <begin position="847"/>
        <end position="880"/>
    </location>
</feature>
<keyword evidence="2" id="KW-0805">Transcription regulation</keyword>
<feature type="domain" description="OmpR/PhoB-type" evidence="8">
    <location>
        <begin position="1"/>
        <end position="93"/>
    </location>
</feature>
<keyword evidence="3 6" id="KW-0238">DNA-binding</keyword>
<dbReference type="GO" id="GO:0003677">
    <property type="term" value="F:DNA binding"/>
    <property type="evidence" value="ECO:0007669"/>
    <property type="project" value="UniProtKB-UniRule"/>
</dbReference>
<protein>
    <submittedName>
        <fullName evidence="9">Transcriptional regulator</fullName>
    </submittedName>
</protein>
<comment type="similarity">
    <text evidence="1">Belongs to the AfsR/DnrI/RedD regulatory family.</text>
</comment>
<dbReference type="Gene3D" id="1.25.40.10">
    <property type="entry name" value="Tetratricopeptide repeat domain"/>
    <property type="match status" value="2"/>
</dbReference>
<dbReference type="SUPFAM" id="SSF52540">
    <property type="entry name" value="P-loop containing nucleoside triphosphate hydrolases"/>
    <property type="match status" value="1"/>
</dbReference>
<dbReference type="InterPro" id="IPR051677">
    <property type="entry name" value="AfsR-DnrI-RedD_regulator"/>
</dbReference>
<accession>A0A837DFX6</accession>
<evidence type="ECO:0000256" key="1">
    <source>
        <dbReference type="ARBA" id="ARBA00005820"/>
    </source>
</evidence>
<dbReference type="PROSITE" id="PS50005">
    <property type="entry name" value="TPR"/>
    <property type="match status" value="2"/>
</dbReference>
<dbReference type="AlphaFoldDB" id="A0A837DFX6"/>
<dbReference type="SMART" id="SM00028">
    <property type="entry name" value="TPR"/>
    <property type="match status" value="3"/>
</dbReference>
<dbReference type="CDD" id="cd15831">
    <property type="entry name" value="BTAD"/>
    <property type="match status" value="1"/>
</dbReference>
<evidence type="ECO:0000256" key="4">
    <source>
        <dbReference type="ARBA" id="ARBA00023163"/>
    </source>
</evidence>
<dbReference type="InterPro" id="IPR019734">
    <property type="entry name" value="TPR_rpt"/>
</dbReference>
<evidence type="ECO:0000256" key="7">
    <source>
        <dbReference type="SAM" id="MobiDB-lite"/>
    </source>
</evidence>
<dbReference type="InterPro" id="IPR005158">
    <property type="entry name" value="BTAD"/>
</dbReference>
<name>A0A837DFX6_9PSEU</name>
<sequence length="921" mass="101382">MEFRILGPLQVVDGDREVVVPAGRLRVLLAALVCNANRVVSVSELISYLWDDPSASARNTVRSYVRRLRARLREIDSQRVFIRQRTPGYVLDVDDTEVDLLRFRSIVSEAYGTADPRKAAELFRSALKLWRGKPLADIESEALRRDVAAPLSEEHTRTVEARIDRELASGAHTELVSELTALVERHPLRERFWGQLMSALAHGGRQADALAAYQRLRTTLAEELGIEPGPELRRIHEMVLNGKIPDPRRDHEEDGAPPGPVGGGTLGGIPAAPPSPRQLITDTTSFVGRERLIDDLTRWLANPSARRLLVVSGQPGVGKTALAVRLAHRVAEHFPDGQLFVDLHGFSSTPAIAPADVLLRFLRALGHPAELIPEDLDERTALLRSVLAERRVLLVLDNAATADQVRPLLPGTTECAVIVTSRNVLSGLVAVDGARGVRVGALTTDESTSLLSTLLEGRGDVRDEDLRRLADACGGIPLALRIAAAHLVTRNEVTVSDLLEDLSRYRLDVLTVPHDGHACVRTAIDVSYAALSEPVARLLLSLSLLPTPEFSVPVAAAVGDCDLPEAMRLVAALAEANLVEERGAGRHRLHDLVWVYLAHRAGPELSAEERFAAARRMADFYLHTVISAGWFVRREPLPIELPTRPDTIRTVPFDNLQQAVAWYEAERANLVAVIRECERRGWHRHAYVLPIVLCSFYLLRKHWSDWEETHTVALRAARRGNDRRAESAVLHRLGALLDNQGRSRKALDTYRAAIDIARELDDPRLEAAALTGAGAAYFSVGRFFDAHSCYQRAVELHLKAGNPYGQVGPLVNVTRLHVARRDFAAAFASAREAIKTAMAYGSVNHPGIAWLNLGEAYLEAGYVDEAVEAIEQAGRVATMSSDRDTKARSLNLLAAAEERRGDMLAARRFRQRATLYAAEIG</sequence>
<proteinExistence type="inferred from homology"/>
<keyword evidence="5" id="KW-0802">TPR repeat</keyword>
<dbReference type="Gene3D" id="3.40.50.300">
    <property type="entry name" value="P-loop containing nucleotide triphosphate hydrolases"/>
    <property type="match status" value="1"/>
</dbReference>
<evidence type="ECO:0000256" key="2">
    <source>
        <dbReference type="ARBA" id="ARBA00023015"/>
    </source>
</evidence>